<evidence type="ECO:0000256" key="3">
    <source>
        <dbReference type="ARBA" id="ARBA00022729"/>
    </source>
</evidence>
<keyword evidence="8" id="KW-1185">Reference proteome</keyword>
<evidence type="ECO:0000313" key="7">
    <source>
        <dbReference type="EMBL" id="GFM35821.1"/>
    </source>
</evidence>
<sequence length="602" mass="64255">MLCVVSLFSKADDRAVAVAHRRDVALWSRSARLFLTAGMTGLLLCVFFLQSVRVASGASAVSGPASPEQIAEGGLLFATYCGPCHSTGQGGLDIMPLTAHLTRLGLASYIEGQGLIFDHMPVFTGNREERDAIAAYVMEGLHGKREAGEGARPLPQLPAPVPPFDADSAEHVLLAWNTLGMKCITDCDAAYSYLPPGNALGAVLIRRGAKPQLVNEGVEVRYAAPEGFRNPSRHVRYWEFAASISGKVLEPDTSVTGKGMQGTMAWNPQSATFEAAGIPVVPYDDDGTVNPYPLFAVQAVESGSGKVLASTSVVVPVGTEMSCWRCHGGEWGRPADGTGVSMETARSILTVHDRRSGTDLLARSEAGKPVLCQSCHPDPLLNAKGDPERLNLPAALHGFHVNYLKGGGAETCSYCHPDSTIGLTRCLRDSHGTAGMTCVPCHGYLEDHALSLLKKEQEIGKERAGLFMRAVSPRSVPDVAAINARTPWAQQPDCLTCHTEAYVRPGRDAVAFNTWTADASVLYRVRKDMTGTVPCIACHNSPHATHPSDNPFGKDRDAVQPLQYQQLNAAIGAQGNCQVCHGPDSGLTPEMSPHHPMPPVGR</sequence>
<dbReference type="PANTHER" id="PTHR35038:SF8">
    <property type="entry name" value="C-TYPE POLYHEME CYTOCHROME OMCC"/>
    <property type="match status" value="1"/>
</dbReference>
<evidence type="ECO:0000259" key="6">
    <source>
        <dbReference type="PROSITE" id="PS51007"/>
    </source>
</evidence>
<dbReference type="GO" id="GO:0020037">
    <property type="term" value="F:heme binding"/>
    <property type="evidence" value="ECO:0007669"/>
    <property type="project" value="InterPro"/>
</dbReference>
<dbReference type="GO" id="GO:0009055">
    <property type="term" value="F:electron transfer activity"/>
    <property type="evidence" value="ECO:0007669"/>
    <property type="project" value="InterPro"/>
</dbReference>
<keyword evidence="2 5" id="KW-0479">Metal-binding</keyword>
<accession>A0A7J0BRH4</accession>
<dbReference type="InterPro" id="IPR051829">
    <property type="entry name" value="Multiheme_Cytochr_ET"/>
</dbReference>
<dbReference type="GO" id="GO:0046872">
    <property type="term" value="F:metal ion binding"/>
    <property type="evidence" value="ECO:0007669"/>
    <property type="project" value="UniProtKB-KW"/>
</dbReference>
<keyword evidence="1 5" id="KW-0349">Heme</keyword>
<keyword evidence="4 5" id="KW-0408">Iron</keyword>
<evidence type="ECO:0000313" key="8">
    <source>
        <dbReference type="Proteomes" id="UP000503820"/>
    </source>
</evidence>
<dbReference type="RefSeq" id="WP_243451230.1">
    <property type="nucleotide sequence ID" value="NZ_BLVP01000001.1"/>
</dbReference>
<evidence type="ECO:0000256" key="4">
    <source>
        <dbReference type="ARBA" id="ARBA00023004"/>
    </source>
</evidence>
<keyword evidence="3" id="KW-0732">Signal</keyword>
<dbReference type="SUPFAM" id="SSF46626">
    <property type="entry name" value="Cytochrome c"/>
    <property type="match status" value="1"/>
</dbReference>
<dbReference type="PANTHER" id="PTHR35038">
    <property type="entry name" value="DISSIMILATORY SULFITE REDUCTASE SIRA"/>
    <property type="match status" value="1"/>
</dbReference>
<feature type="domain" description="Cytochrome c" evidence="6">
    <location>
        <begin position="68"/>
        <end position="141"/>
    </location>
</feature>
<dbReference type="PROSITE" id="PS51007">
    <property type="entry name" value="CYTC"/>
    <property type="match status" value="1"/>
</dbReference>
<dbReference type="Pfam" id="PF13442">
    <property type="entry name" value="Cytochrome_CBB3"/>
    <property type="match status" value="1"/>
</dbReference>
<dbReference type="EMBL" id="BLVP01000001">
    <property type="protein sequence ID" value="GFM35821.1"/>
    <property type="molecule type" value="Genomic_DNA"/>
</dbReference>
<name>A0A7J0BRH4_9BACT</name>
<protein>
    <recommendedName>
        <fullName evidence="6">Cytochrome c domain-containing protein</fullName>
    </recommendedName>
</protein>
<evidence type="ECO:0000256" key="5">
    <source>
        <dbReference type="PROSITE-ProRule" id="PRU00433"/>
    </source>
</evidence>
<dbReference type="Proteomes" id="UP000503820">
    <property type="component" value="Unassembled WGS sequence"/>
</dbReference>
<proteinExistence type="predicted"/>
<dbReference type="InterPro" id="IPR009056">
    <property type="entry name" value="Cyt_c-like_dom"/>
</dbReference>
<dbReference type="InterPro" id="IPR036909">
    <property type="entry name" value="Cyt_c-like_dom_sf"/>
</dbReference>
<dbReference type="Gene3D" id="1.10.760.10">
    <property type="entry name" value="Cytochrome c-like domain"/>
    <property type="match status" value="1"/>
</dbReference>
<dbReference type="Gene3D" id="1.10.1130.10">
    <property type="entry name" value="Flavocytochrome C3, Chain A"/>
    <property type="match status" value="1"/>
</dbReference>
<dbReference type="SUPFAM" id="SSF48695">
    <property type="entry name" value="Multiheme cytochromes"/>
    <property type="match status" value="1"/>
</dbReference>
<dbReference type="AlphaFoldDB" id="A0A7J0BRH4"/>
<organism evidence="7 8">
    <name type="scientific">Desulfovibrio psychrotolerans</name>
    <dbReference type="NCBI Taxonomy" id="415242"/>
    <lineage>
        <taxon>Bacteria</taxon>
        <taxon>Pseudomonadati</taxon>
        <taxon>Thermodesulfobacteriota</taxon>
        <taxon>Desulfovibrionia</taxon>
        <taxon>Desulfovibrionales</taxon>
        <taxon>Desulfovibrionaceae</taxon>
        <taxon>Desulfovibrio</taxon>
    </lineage>
</organism>
<dbReference type="InterPro" id="IPR036280">
    <property type="entry name" value="Multihaem_cyt_sf"/>
</dbReference>
<evidence type="ECO:0000256" key="2">
    <source>
        <dbReference type="ARBA" id="ARBA00022723"/>
    </source>
</evidence>
<gene>
    <name evidence="7" type="ORF">DSM19430T_05050</name>
</gene>
<comment type="caution">
    <text evidence="7">The sequence shown here is derived from an EMBL/GenBank/DDBJ whole genome shotgun (WGS) entry which is preliminary data.</text>
</comment>
<evidence type="ECO:0000256" key="1">
    <source>
        <dbReference type="ARBA" id="ARBA00022617"/>
    </source>
</evidence>
<reference evidence="7 8" key="1">
    <citation type="submission" date="2020-05" db="EMBL/GenBank/DDBJ databases">
        <title>Draft genome sequence of Desulfovibrio psychrotolerans JS1T.</title>
        <authorList>
            <person name="Ueno A."/>
            <person name="Tamazawa S."/>
            <person name="Tamamura S."/>
            <person name="Murakami T."/>
            <person name="Kiyama T."/>
            <person name="Inomata H."/>
            <person name="Amano Y."/>
            <person name="Miyakawa K."/>
            <person name="Tamaki H."/>
            <person name="Naganuma T."/>
            <person name="Kaneko K."/>
        </authorList>
    </citation>
    <scope>NUCLEOTIDE SEQUENCE [LARGE SCALE GENOMIC DNA]</scope>
    <source>
        <strain evidence="7 8">JS1</strain>
    </source>
</reference>